<sequence length="475" mass="54825">MERHRLIASRDLIFCLILILLKSHTVFAEQYVLPGQDQITVTAVPLTTQPKAQETLNAKLHEAMALYYNGSYRLALPILKEVAAQNDSREVLYWLGRSAYETGETGLAIEKYQQILAREPKLSRVRLELAAAYKQAGNTDAAQAELQKVLAENPDAEVKELIEKAVVDIEEPQVESKRFFAALRASMGPEYDSNVNVGPRDERILLANNQALTSKNLDGWLLKFNLNGDLLYDFGKPNGFVWHNHIQFLHHEYPDSTNSNFNYTQTDVNTGLDYYDRRFKAKLPFGFIDRRFSNNDLSHAYYFMPNIEINLRDDTDFALSYRYENEDFIEPQFDALSGITHTGTFGPRYKFEAFNAEHSLALFGTYSRRNAHTDRFSYDEWSMGPSYFARFKTGTEFYLDFKYLNRDYDAPALLFVDKGRRLDNRYTLTFSLSQTFYKVYFVSLGYTYTDNSSNAKLFDYDKNMVGLNVGTNLNF</sequence>
<keyword evidence="4" id="KW-1185">Reference proteome</keyword>
<dbReference type="Gene3D" id="1.25.40.10">
    <property type="entry name" value="Tetratricopeptide repeat domain"/>
    <property type="match status" value="1"/>
</dbReference>
<evidence type="ECO:0000313" key="4">
    <source>
        <dbReference type="Proteomes" id="UP000017842"/>
    </source>
</evidence>
<feature type="repeat" description="TPR" evidence="1">
    <location>
        <begin position="123"/>
        <end position="156"/>
    </location>
</feature>
<comment type="caution">
    <text evidence="3">The sequence shown here is derived from an EMBL/GenBank/DDBJ whole genome shotgun (WGS) entry which is preliminary data.</text>
</comment>
<dbReference type="InterPro" id="IPR019734">
    <property type="entry name" value="TPR_rpt"/>
</dbReference>
<dbReference type="SUPFAM" id="SSF48452">
    <property type="entry name" value="TPR-like"/>
    <property type="match status" value="1"/>
</dbReference>
<dbReference type="Pfam" id="PF04575">
    <property type="entry name" value="SlipAM"/>
    <property type="match status" value="1"/>
</dbReference>
<evidence type="ECO:0000313" key="3">
    <source>
        <dbReference type="EMBL" id="ESS70629.1"/>
    </source>
</evidence>
<dbReference type="Proteomes" id="UP000017842">
    <property type="component" value="Unassembled WGS sequence"/>
</dbReference>
<dbReference type="PROSITE" id="PS50005">
    <property type="entry name" value="TPR"/>
    <property type="match status" value="2"/>
</dbReference>
<proteinExistence type="predicted"/>
<dbReference type="eggNOG" id="COG0457">
    <property type="taxonomic scope" value="Bacteria"/>
</dbReference>
<dbReference type="Pfam" id="PF14559">
    <property type="entry name" value="TPR_19"/>
    <property type="match status" value="1"/>
</dbReference>
<name>V5BS03_9GAMM</name>
<gene>
    <name evidence="3" type="ORF">MGMO_120c00160</name>
</gene>
<dbReference type="InterPro" id="IPR007655">
    <property type="entry name" value="Slam_C"/>
</dbReference>
<feature type="repeat" description="TPR" evidence="1">
    <location>
        <begin position="89"/>
        <end position="122"/>
    </location>
</feature>
<feature type="domain" description="Surface lipoprotein assembly modifier C-terminal" evidence="2">
    <location>
        <begin position="185"/>
        <end position="469"/>
    </location>
</feature>
<evidence type="ECO:0000259" key="2">
    <source>
        <dbReference type="Pfam" id="PF04575"/>
    </source>
</evidence>
<dbReference type="SMART" id="SM00028">
    <property type="entry name" value="TPR"/>
    <property type="match status" value="2"/>
</dbReference>
<dbReference type="AlphaFoldDB" id="V5BS03"/>
<accession>V5BS03</accession>
<reference evidence="3 4" key="1">
    <citation type="journal article" date="2013" name="Genome Announc.">
        <title>Draft Genome Sequence of the Methanotrophic Gammaproteobacterium Methyloglobulus morosus DSM 22980 Strain KoM1.</title>
        <authorList>
            <person name="Poehlein A."/>
            <person name="Deutzmann J.S."/>
            <person name="Daniel R."/>
            <person name="Simeonova D.D."/>
        </authorList>
    </citation>
    <scope>NUCLEOTIDE SEQUENCE [LARGE SCALE GENOMIC DNA]</scope>
    <source>
        <strain evidence="3 4">KoM1</strain>
    </source>
</reference>
<dbReference type="EMBL" id="AYLO01000112">
    <property type="protein sequence ID" value="ESS70629.1"/>
    <property type="molecule type" value="Genomic_DNA"/>
</dbReference>
<dbReference type="STRING" id="1116472.MGMO_120c00160"/>
<dbReference type="InterPro" id="IPR011990">
    <property type="entry name" value="TPR-like_helical_dom_sf"/>
</dbReference>
<protein>
    <recommendedName>
        <fullName evidence="2">Surface lipoprotein assembly modifier C-terminal domain-containing protein</fullName>
    </recommendedName>
</protein>
<evidence type="ECO:0000256" key="1">
    <source>
        <dbReference type="PROSITE-ProRule" id="PRU00339"/>
    </source>
</evidence>
<keyword evidence="1" id="KW-0802">TPR repeat</keyword>
<organism evidence="3 4">
    <name type="scientific">Methyloglobulus morosus KoM1</name>
    <dbReference type="NCBI Taxonomy" id="1116472"/>
    <lineage>
        <taxon>Bacteria</taxon>
        <taxon>Pseudomonadati</taxon>
        <taxon>Pseudomonadota</taxon>
        <taxon>Gammaproteobacteria</taxon>
        <taxon>Methylococcales</taxon>
        <taxon>Methylococcaceae</taxon>
        <taxon>Methyloglobulus</taxon>
    </lineage>
</organism>